<feature type="transmembrane region" description="Helical" evidence="1">
    <location>
        <begin position="181"/>
        <end position="199"/>
    </location>
</feature>
<proteinExistence type="predicted"/>
<sequence>MIETAQGAALATLPIERRRWSRRVGPAAVVWAAGYGVFGLASALTNTPIVQFGPSPAPVALNWLVVAVAVVAGAVVPATLRPWGRRVPRVFLLSVVWGLAVVCAAAAFGLLMQLASVLISQQVDSWASAGNQVLAAVGVVLLVGTARAHQHATSGTCPRCGEKHGARTSWVRPEPSPAPRAVRVAAYVGCAAFLPYIAMKTTWALGGTFAGVTGADMTPGAEQHDAGGLWPVLESVGIDPTALLAALGIFLILGLVRPWGQVFPRWTPFLAGRPVPRWLPLAPALLGAASLAPYGLVGLPYVALGTLGVVPIDRGDFQTLEDMLVVAWCGMVAFCGHGVALAIAARSYFLRTRPRCVPTPAP</sequence>
<reference evidence="2 3" key="1">
    <citation type="submission" date="2022-06" db="EMBL/GenBank/DDBJ databases">
        <title>Genomic Encyclopedia of Archaeal and Bacterial Type Strains, Phase II (KMG-II): from individual species to whole genera.</title>
        <authorList>
            <person name="Goeker M."/>
        </authorList>
    </citation>
    <scope>NUCLEOTIDE SEQUENCE [LARGE SCALE GENOMIC DNA]</scope>
    <source>
        <strain evidence="2 3">DSM 40477</strain>
    </source>
</reference>
<feature type="transmembrane region" description="Helical" evidence="1">
    <location>
        <begin position="126"/>
        <end position="144"/>
    </location>
</feature>
<accession>A0ABT1HLL6</accession>
<feature type="transmembrane region" description="Helical" evidence="1">
    <location>
        <begin position="281"/>
        <end position="303"/>
    </location>
</feature>
<evidence type="ECO:0000256" key="1">
    <source>
        <dbReference type="SAM" id="Phobius"/>
    </source>
</evidence>
<protein>
    <submittedName>
        <fullName evidence="2">Uncharacterized protein</fullName>
    </submittedName>
</protein>
<feature type="transmembrane region" description="Helical" evidence="1">
    <location>
        <begin position="241"/>
        <end position="260"/>
    </location>
</feature>
<evidence type="ECO:0000313" key="2">
    <source>
        <dbReference type="EMBL" id="MCP2256402.1"/>
    </source>
</evidence>
<comment type="caution">
    <text evidence="2">The sequence shown here is derived from an EMBL/GenBank/DDBJ whole genome shotgun (WGS) entry which is preliminary data.</text>
</comment>
<keyword evidence="3" id="KW-1185">Reference proteome</keyword>
<feature type="transmembrane region" description="Helical" evidence="1">
    <location>
        <begin position="24"/>
        <end position="45"/>
    </location>
</feature>
<dbReference type="Proteomes" id="UP001205311">
    <property type="component" value="Unassembled WGS sequence"/>
</dbReference>
<gene>
    <name evidence="2" type="ORF">LX15_000085</name>
</gene>
<evidence type="ECO:0000313" key="3">
    <source>
        <dbReference type="Proteomes" id="UP001205311"/>
    </source>
</evidence>
<dbReference type="EMBL" id="JAMTCP010000001">
    <property type="protein sequence ID" value="MCP2256402.1"/>
    <property type="molecule type" value="Genomic_DNA"/>
</dbReference>
<keyword evidence="1" id="KW-0472">Membrane</keyword>
<keyword evidence="1" id="KW-0812">Transmembrane</keyword>
<name>A0ABT1HLL6_STRSD</name>
<organism evidence="2 3">
    <name type="scientific">Streptoalloteichus tenebrarius (strain ATCC 17920 / DSM 40477 / JCM 4838 / CBS 697.72 / NBRC 16177 / NCIMB 11028 / NRRL B-12390 / A12253. 1 / ISP 5477)</name>
    <name type="common">Streptomyces tenebrarius</name>
    <dbReference type="NCBI Taxonomy" id="1933"/>
    <lineage>
        <taxon>Bacteria</taxon>
        <taxon>Bacillati</taxon>
        <taxon>Actinomycetota</taxon>
        <taxon>Actinomycetes</taxon>
        <taxon>Pseudonocardiales</taxon>
        <taxon>Pseudonocardiaceae</taxon>
        <taxon>Streptoalloteichus</taxon>
    </lineage>
</organism>
<keyword evidence="1" id="KW-1133">Transmembrane helix</keyword>
<feature type="transmembrane region" description="Helical" evidence="1">
    <location>
        <begin position="57"/>
        <end position="78"/>
    </location>
</feature>
<feature type="transmembrane region" description="Helical" evidence="1">
    <location>
        <begin position="323"/>
        <end position="345"/>
    </location>
</feature>
<feature type="transmembrane region" description="Helical" evidence="1">
    <location>
        <begin position="90"/>
        <end position="114"/>
    </location>
</feature>